<dbReference type="PhylomeDB" id="T1J0J1"/>
<dbReference type="OMA" id="HVHADRI"/>
<evidence type="ECO:0000313" key="4">
    <source>
        <dbReference type="Proteomes" id="UP000014500"/>
    </source>
</evidence>
<protein>
    <recommendedName>
        <fullName evidence="2">Integrase p58-like C-terminal domain-containing protein</fullName>
    </recommendedName>
</protein>
<dbReference type="Pfam" id="PF22938">
    <property type="entry name" value="Integrase_p58_C"/>
    <property type="match status" value="1"/>
</dbReference>
<evidence type="ECO:0000313" key="3">
    <source>
        <dbReference type="EnsemblMetazoa" id="SMAR007041-PA"/>
    </source>
</evidence>
<name>T1J0J1_STRMM</name>
<dbReference type="EMBL" id="JH431735">
    <property type="status" value="NOT_ANNOTATED_CDS"/>
    <property type="molecule type" value="Genomic_DNA"/>
</dbReference>
<evidence type="ECO:0000256" key="1">
    <source>
        <dbReference type="SAM" id="MobiDB-lite"/>
    </source>
</evidence>
<sequence>MAVHKVTNHTPMYLFTGRDPFQYYEMLKTVDTENTNFVSQRSERLATAFQRVKSALREQAEKQRQDSLKNSQDKNIKVGDLVYLHQIRIPVGDNRKLAQPNTGPYRVNAKLNEVNFQIRLISAPDKSQIVHADRLKKAVEPRIYAKMEFEESEGEEYDNEELVESDNESIVDDEDDFLRFCIPPRAPQIEIPTPNDPDPVEIPPQVDLPTPIKPDPVVIVPQPVEPTVRSKRLIRIPAKVSEGLSRNQLAKLKKMQERK</sequence>
<feature type="domain" description="Integrase p58-like C-terminal" evidence="2">
    <location>
        <begin position="103"/>
        <end position="137"/>
    </location>
</feature>
<evidence type="ECO:0000259" key="2">
    <source>
        <dbReference type="Pfam" id="PF22938"/>
    </source>
</evidence>
<accession>T1J0J1</accession>
<reference evidence="4" key="1">
    <citation type="submission" date="2011-05" db="EMBL/GenBank/DDBJ databases">
        <authorList>
            <person name="Richards S.R."/>
            <person name="Qu J."/>
            <person name="Jiang H."/>
            <person name="Jhangiani S.N."/>
            <person name="Agravi P."/>
            <person name="Goodspeed R."/>
            <person name="Gross S."/>
            <person name="Mandapat C."/>
            <person name="Jackson L."/>
            <person name="Mathew T."/>
            <person name="Pu L."/>
            <person name="Thornton R."/>
            <person name="Saada N."/>
            <person name="Wilczek-Boney K.B."/>
            <person name="Lee S."/>
            <person name="Kovar C."/>
            <person name="Wu Y."/>
            <person name="Scherer S.E."/>
            <person name="Worley K.C."/>
            <person name="Muzny D.M."/>
            <person name="Gibbs R."/>
        </authorList>
    </citation>
    <scope>NUCLEOTIDE SEQUENCE</scope>
    <source>
        <strain evidence="4">Brora</strain>
    </source>
</reference>
<keyword evidence="4" id="KW-1185">Reference proteome</keyword>
<dbReference type="AlphaFoldDB" id="T1J0J1"/>
<reference evidence="3" key="2">
    <citation type="submission" date="2015-02" db="UniProtKB">
        <authorList>
            <consortium name="EnsemblMetazoa"/>
        </authorList>
    </citation>
    <scope>IDENTIFICATION</scope>
</reference>
<dbReference type="Proteomes" id="UP000014500">
    <property type="component" value="Unassembled WGS sequence"/>
</dbReference>
<dbReference type="InterPro" id="IPR054465">
    <property type="entry name" value="Integrase_p58-like_C"/>
</dbReference>
<proteinExistence type="predicted"/>
<dbReference type="HOGENOM" id="CLU_1074877_0_0_1"/>
<dbReference type="STRING" id="126957.T1J0J1"/>
<dbReference type="EnsemblMetazoa" id="SMAR007041-RA">
    <property type="protein sequence ID" value="SMAR007041-PA"/>
    <property type="gene ID" value="SMAR007041"/>
</dbReference>
<organism evidence="3 4">
    <name type="scientific">Strigamia maritima</name>
    <name type="common">European centipede</name>
    <name type="synonym">Geophilus maritimus</name>
    <dbReference type="NCBI Taxonomy" id="126957"/>
    <lineage>
        <taxon>Eukaryota</taxon>
        <taxon>Metazoa</taxon>
        <taxon>Ecdysozoa</taxon>
        <taxon>Arthropoda</taxon>
        <taxon>Myriapoda</taxon>
        <taxon>Chilopoda</taxon>
        <taxon>Pleurostigmophora</taxon>
        <taxon>Geophilomorpha</taxon>
        <taxon>Linotaeniidae</taxon>
        <taxon>Strigamia</taxon>
    </lineage>
</organism>
<feature type="region of interest" description="Disordered" evidence="1">
    <location>
        <begin position="186"/>
        <end position="217"/>
    </location>
</feature>